<dbReference type="InterPro" id="IPR011990">
    <property type="entry name" value="TPR-like_helical_dom_sf"/>
</dbReference>
<evidence type="ECO:0000313" key="2">
    <source>
        <dbReference type="EMBL" id="SVC65467.1"/>
    </source>
</evidence>
<dbReference type="Gene3D" id="1.25.40.10">
    <property type="entry name" value="Tetratricopeptide repeat domain"/>
    <property type="match status" value="1"/>
</dbReference>
<organism evidence="2">
    <name type="scientific">marine metagenome</name>
    <dbReference type="NCBI Taxonomy" id="408172"/>
    <lineage>
        <taxon>unclassified sequences</taxon>
        <taxon>metagenomes</taxon>
        <taxon>ecological metagenomes</taxon>
    </lineage>
</organism>
<dbReference type="AlphaFoldDB" id="A0A382NYD3"/>
<dbReference type="SUPFAM" id="SSF48452">
    <property type="entry name" value="TPR-like"/>
    <property type="match status" value="1"/>
</dbReference>
<dbReference type="EMBL" id="UINC01103238">
    <property type="protein sequence ID" value="SVC65467.1"/>
    <property type="molecule type" value="Genomic_DNA"/>
</dbReference>
<sequence>MNLTNLTELELYFANHFDTVLFPVLAEIYQSKNDYRRAKRVCEIGLEHHPNSIDGQFILSQAELGLGSLENAEKWMKKVLTQIPDHTSAATSLPMVQEQLGRSTRTLTISWNRALRVDPNNKFAKDYLSAKKSNLKNKKGSKLEPLPKKSSEKQLPTDISSRLATFTLVNVLKTQGLYHKALDVLDILADKGADQKRVESERKAIKAEL</sequence>
<reference evidence="2" key="1">
    <citation type="submission" date="2018-05" db="EMBL/GenBank/DDBJ databases">
        <authorList>
            <person name="Lanie J.A."/>
            <person name="Ng W.-L."/>
            <person name="Kazmierczak K.M."/>
            <person name="Andrzejewski T.M."/>
            <person name="Davidsen T.M."/>
            <person name="Wayne K.J."/>
            <person name="Tettelin H."/>
            <person name="Glass J.I."/>
            <person name="Rusch D."/>
            <person name="Podicherti R."/>
            <person name="Tsui H.-C.T."/>
            <person name="Winkler M.E."/>
        </authorList>
    </citation>
    <scope>NUCLEOTIDE SEQUENCE</scope>
</reference>
<protein>
    <submittedName>
        <fullName evidence="2">Uncharacterized protein</fullName>
    </submittedName>
</protein>
<proteinExistence type="predicted"/>
<evidence type="ECO:0000256" key="1">
    <source>
        <dbReference type="SAM" id="MobiDB-lite"/>
    </source>
</evidence>
<gene>
    <name evidence="2" type="ORF">METZ01_LOCUS318321</name>
</gene>
<accession>A0A382NYD3</accession>
<feature type="compositionally biased region" description="Basic and acidic residues" evidence="1">
    <location>
        <begin position="141"/>
        <end position="152"/>
    </location>
</feature>
<name>A0A382NYD3_9ZZZZ</name>
<feature type="region of interest" description="Disordered" evidence="1">
    <location>
        <begin position="134"/>
        <end position="155"/>
    </location>
</feature>